<dbReference type="PANTHER" id="PTHR32015:SF1">
    <property type="entry name" value="LIPASE"/>
    <property type="match status" value="1"/>
</dbReference>
<dbReference type="GO" id="GO:0016042">
    <property type="term" value="P:lipid catabolic process"/>
    <property type="evidence" value="ECO:0007669"/>
    <property type="project" value="InterPro"/>
</dbReference>
<dbReference type="Pfam" id="PF01674">
    <property type="entry name" value="Lipase_2"/>
    <property type="match status" value="1"/>
</dbReference>
<dbReference type="Gene3D" id="3.40.50.1820">
    <property type="entry name" value="alpha/beta hydrolase"/>
    <property type="match status" value="1"/>
</dbReference>
<dbReference type="InterPro" id="IPR002918">
    <property type="entry name" value="Lipase_EstA/Esterase_EstB"/>
</dbReference>
<evidence type="ECO:0000313" key="2">
    <source>
        <dbReference type="EMBL" id="MBA0127410.1"/>
    </source>
</evidence>
<sequence length="313" mass="33293">MLLGLAAPALAHATAGPSAGARAQPPATAAGERQIRPNVLDIGDPDTSPPGSNDWSCTPDEEHPDPVVLVHGLAATQAANWQKFAPRLAEEGYCVFSLTYGVKDGVSTPLYTPGGMTTMESSAEELAAFVTEVRGATGAEQVDLVGHSQGTLMPSYYVRFLDGADHVDDYISLTPLWEGTALLGLDTLYAYAKVLGLRPVVDLALDQACESCSQFLRGSDFLKRLHAKGTFDPDVSYTNIVTRYDELVVPYTSGIARGENITNIVLQEECARDFSGHAGVAFNPNALDHVLNALDPEHAEPVPCRFVSPIGAP</sequence>
<dbReference type="Proteomes" id="UP000582974">
    <property type="component" value="Unassembled WGS sequence"/>
</dbReference>
<evidence type="ECO:0000256" key="1">
    <source>
        <dbReference type="SAM" id="MobiDB-lite"/>
    </source>
</evidence>
<gene>
    <name evidence="2" type="ORF">H0B56_17830</name>
</gene>
<keyword evidence="2" id="KW-0378">Hydrolase</keyword>
<accession>A0A838ADW7</accession>
<dbReference type="PANTHER" id="PTHR32015">
    <property type="entry name" value="FASTING INDUCED LIPASE"/>
    <property type="match status" value="1"/>
</dbReference>
<dbReference type="InterPro" id="IPR029058">
    <property type="entry name" value="AB_hydrolase_fold"/>
</dbReference>
<keyword evidence="3" id="KW-1185">Reference proteome</keyword>
<dbReference type="SUPFAM" id="SSF53474">
    <property type="entry name" value="alpha/beta-Hydrolases"/>
    <property type="match status" value="1"/>
</dbReference>
<protein>
    <submittedName>
        <fullName evidence="2">Alpha/beta fold hydrolase</fullName>
    </submittedName>
</protein>
<comment type="caution">
    <text evidence="2">The sequence shown here is derived from an EMBL/GenBank/DDBJ whole genome shotgun (WGS) entry which is preliminary data.</text>
</comment>
<name>A0A838ADW7_9PSEU</name>
<reference evidence="2 3" key="1">
    <citation type="submission" date="2020-07" db="EMBL/GenBank/DDBJ databases">
        <title>Genome of Haloechinothrix sp.</title>
        <authorList>
            <person name="Tang S.-K."/>
            <person name="Yang L."/>
            <person name="Zhu W.-Y."/>
        </authorList>
    </citation>
    <scope>NUCLEOTIDE SEQUENCE [LARGE SCALE GENOMIC DNA]</scope>
    <source>
        <strain evidence="2 3">YIM 98757</strain>
    </source>
</reference>
<dbReference type="EMBL" id="JACCKD010000007">
    <property type="protein sequence ID" value="MBA0127410.1"/>
    <property type="molecule type" value="Genomic_DNA"/>
</dbReference>
<feature type="region of interest" description="Disordered" evidence="1">
    <location>
        <begin position="14"/>
        <end position="64"/>
    </location>
</feature>
<evidence type="ECO:0000313" key="3">
    <source>
        <dbReference type="Proteomes" id="UP000582974"/>
    </source>
</evidence>
<dbReference type="AlphaFoldDB" id="A0A838ADW7"/>
<proteinExistence type="predicted"/>
<organism evidence="2 3">
    <name type="scientific">Haloechinothrix aidingensis</name>
    <dbReference type="NCBI Taxonomy" id="2752311"/>
    <lineage>
        <taxon>Bacteria</taxon>
        <taxon>Bacillati</taxon>
        <taxon>Actinomycetota</taxon>
        <taxon>Actinomycetes</taxon>
        <taxon>Pseudonocardiales</taxon>
        <taxon>Pseudonocardiaceae</taxon>
        <taxon>Haloechinothrix</taxon>
    </lineage>
</organism>
<dbReference type="GO" id="GO:0016298">
    <property type="term" value="F:lipase activity"/>
    <property type="evidence" value="ECO:0007669"/>
    <property type="project" value="TreeGrafter"/>
</dbReference>
<feature type="compositionally biased region" description="Low complexity" evidence="1">
    <location>
        <begin position="14"/>
        <end position="31"/>
    </location>
</feature>